<dbReference type="RefSeq" id="WP_269443000.1">
    <property type="nucleotide sequence ID" value="NZ_CP097463.1"/>
</dbReference>
<dbReference type="Pfam" id="PF12277">
    <property type="entry name" value="DUF3618"/>
    <property type="match status" value="1"/>
</dbReference>
<protein>
    <submittedName>
        <fullName evidence="2">DUF3618 domain-containing protein</fullName>
    </submittedName>
</protein>
<feature type="transmembrane region" description="Helical" evidence="1">
    <location>
        <begin position="54"/>
        <end position="70"/>
    </location>
</feature>
<keyword evidence="1" id="KW-0472">Membrane</keyword>
<gene>
    <name evidence="2" type="ORF">M6B22_18300</name>
</gene>
<dbReference type="InterPro" id="IPR022062">
    <property type="entry name" value="DUF3618"/>
</dbReference>
<keyword evidence="3" id="KW-1185">Reference proteome</keyword>
<keyword evidence="1" id="KW-1133">Transmembrane helix</keyword>
<dbReference type="Proteomes" id="UP001164693">
    <property type="component" value="Chromosome"/>
</dbReference>
<accession>A0ABY7JYQ5</accession>
<sequence length="81" mass="8695">MSDADAIKADIELTRAELARTVDALHTKLDVKAQAKTQLDAAVAKAHVWVEENRTALIAAGGVLLVLLVFRRGRHSGHQAA</sequence>
<name>A0ABY7JYQ5_9ACTN</name>
<evidence type="ECO:0000313" key="3">
    <source>
        <dbReference type="Proteomes" id="UP001164693"/>
    </source>
</evidence>
<organism evidence="2 3">
    <name type="scientific">Jatrophihabitans cynanchi</name>
    <dbReference type="NCBI Taxonomy" id="2944128"/>
    <lineage>
        <taxon>Bacteria</taxon>
        <taxon>Bacillati</taxon>
        <taxon>Actinomycetota</taxon>
        <taxon>Actinomycetes</taxon>
        <taxon>Jatrophihabitantales</taxon>
        <taxon>Jatrophihabitantaceae</taxon>
        <taxon>Jatrophihabitans</taxon>
    </lineage>
</organism>
<keyword evidence="1" id="KW-0812">Transmembrane</keyword>
<reference evidence="2" key="1">
    <citation type="submission" date="2022-05" db="EMBL/GenBank/DDBJ databases">
        <title>Jatrophihabitans sp. SB3-54 whole genome sequence.</title>
        <authorList>
            <person name="Suh M.K."/>
            <person name="Eom M.K."/>
            <person name="Kim J.S."/>
            <person name="Kim H.S."/>
            <person name="Do H.E."/>
            <person name="Shin Y.K."/>
            <person name="Lee J.-S."/>
        </authorList>
    </citation>
    <scope>NUCLEOTIDE SEQUENCE</scope>
    <source>
        <strain evidence="2">SB3-54</strain>
    </source>
</reference>
<dbReference type="EMBL" id="CP097463">
    <property type="protein sequence ID" value="WAX56467.1"/>
    <property type="molecule type" value="Genomic_DNA"/>
</dbReference>
<evidence type="ECO:0000313" key="2">
    <source>
        <dbReference type="EMBL" id="WAX56467.1"/>
    </source>
</evidence>
<evidence type="ECO:0000256" key="1">
    <source>
        <dbReference type="SAM" id="Phobius"/>
    </source>
</evidence>
<proteinExistence type="predicted"/>